<sequence>MPRIEGKKMASNYLVQCQKEREVRVEVGLVGVFGHIISRKVGVGVFLGLSKQIRMQRNKRDVEILKDEFLVIKLCILESPWHTFGGFNR</sequence>
<keyword evidence="2" id="KW-1185">Reference proteome</keyword>
<proteinExistence type="predicted"/>
<gene>
    <name evidence="1" type="ORF">HYC85_028722</name>
</gene>
<reference evidence="1 2" key="2">
    <citation type="submission" date="2020-07" db="EMBL/GenBank/DDBJ databases">
        <title>Genome assembly of wild tea tree DASZ reveals pedigree and selection history of tea varieties.</title>
        <authorList>
            <person name="Zhang W."/>
        </authorList>
    </citation>
    <scope>NUCLEOTIDE SEQUENCE [LARGE SCALE GENOMIC DNA]</scope>
    <source>
        <strain evidence="2">cv. G240</strain>
        <tissue evidence="1">Leaf</tissue>
    </source>
</reference>
<accession>A0A7J7FX41</accession>
<evidence type="ECO:0000313" key="1">
    <source>
        <dbReference type="EMBL" id="KAF5932551.1"/>
    </source>
</evidence>
<dbReference type="EMBL" id="JACBKZ010000014">
    <property type="protein sequence ID" value="KAF5932551.1"/>
    <property type="molecule type" value="Genomic_DNA"/>
</dbReference>
<dbReference type="Proteomes" id="UP000593564">
    <property type="component" value="Unassembled WGS sequence"/>
</dbReference>
<protein>
    <submittedName>
        <fullName evidence="1">Uncharacterized protein</fullName>
    </submittedName>
</protein>
<evidence type="ECO:0000313" key="2">
    <source>
        <dbReference type="Proteomes" id="UP000593564"/>
    </source>
</evidence>
<name>A0A7J7FX41_CAMSI</name>
<reference evidence="2" key="1">
    <citation type="journal article" date="2020" name="Nat. Commun.">
        <title>Genome assembly of wild tea tree DASZ reveals pedigree and selection history of tea varieties.</title>
        <authorList>
            <person name="Zhang W."/>
            <person name="Zhang Y."/>
            <person name="Qiu H."/>
            <person name="Guo Y."/>
            <person name="Wan H."/>
            <person name="Zhang X."/>
            <person name="Scossa F."/>
            <person name="Alseekh S."/>
            <person name="Zhang Q."/>
            <person name="Wang P."/>
            <person name="Xu L."/>
            <person name="Schmidt M.H."/>
            <person name="Jia X."/>
            <person name="Li D."/>
            <person name="Zhu A."/>
            <person name="Guo F."/>
            <person name="Chen W."/>
            <person name="Ni D."/>
            <person name="Usadel B."/>
            <person name="Fernie A.R."/>
            <person name="Wen W."/>
        </authorList>
    </citation>
    <scope>NUCLEOTIDE SEQUENCE [LARGE SCALE GENOMIC DNA]</scope>
    <source>
        <strain evidence="2">cv. G240</strain>
    </source>
</reference>
<comment type="caution">
    <text evidence="1">The sequence shown here is derived from an EMBL/GenBank/DDBJ whole genome shotgun (WGS) entry which is preliminary data.</text>
</comment>
<organism evidence="1 2">
    <name type="scientific">Camellia sinensis</name>
    <name type="common">Tea plant</name>
    <name type="synonym">Thea sinensis</name>
    <dbReference type="NCBI Taxonomy" id="4442"/>
    <lineage>
        <taxon>Eukaryota</taxon>
        <taxon>Viridiplantae</taxon>
        <taxon>Streptophyta</taxon>
        <taxon>Embryophyta</taxon>
        <taxon>Tracheophyta</taxon>
        <taxon>Spermatophyta</taxon>
        <taxon>Magnoliopsida</taxon>
        <taxon>eudicotyledons</taxon>
        <taxon>Gunneridae</taxon>
        <taxon>Pentapetalae</taxon>
        <taxon>asterids</taxon>
        <taxon>Ericales</taxon>
        <taxon>Theaceae</taxon>
        <taxon>Camellia</taxon>
    </lineage>
</organism>
<dbReference type="AlphaFoldDB" id="A0A7J7FX41"/>